<name>A0A401XNS7_9FLAO</name>
<dbReference type="Pfam" id="PF00534">
    <property type="entry name" value="Glycos_transf_1"/>
    <property type="match status" value="1"/>
</dbReference>
<dbReference type="EMBL" id="BHZE01000031">
    <property type="protein sequence ID" value="GCD78671.1"/>
    <property type="molecule type" value="Genomic_DNA"/>
</dbReference>
<dbReference type="GO" id="GO:0009103">
    <property type="term" value="P:lipopolysaccharide biosynthetic process"/>
    <property type="evidence" value="ECO:0007669"/>
    <property type="project" value="TreeGrafter"/>
</dbReference>
<dbReference type="PANTHER" id="PTHR46401">
    <property type="entry name" value="GLYCOSYLTRANSFERASE WBBK-RELATED"/>
    <property type="match status" value="1"/>
</dbReference>
<comment type="caution">
    <text evidence="4">The sequence shown here is derived from an EMBL/GenBank/DDBJ whole genome shotgun (WGS) entry which is preliminary data.</text>
</comment>
<feature type="domain" description="Glycosyltransferase subfamily 4-like N-terminal" evidence="3">
    <location>
        <begin position="65"/>
        <end position="177"/>
    </location>
</feature>
<feature type="domain" description="Glycosyl transferase family 1" evidence="2">
    <location>
        <begin position="183"/>
        <end position="343"/>
    </location>
</feature>
<dbReference type="InterPro" id="IPR001296">
    <property type="entry name" value="Glyco_trans_1"/>
</dbReference>
<organism evidence="4 5">
    <name type="scientific">Thermaurantimonas aggregans</name>
    <dbReference type="NCBI Taxonomy" id="2173829"/>
    <lineage>
        <taxon>Bacteria</taxon>
        <taxon>Pseudomonadati</taxon>
        <taxon>Bacteroidota</taxon>
        <taxon>Flavobacteriia</taxon>
        <taxon>Flavobacteriales</taxon>
        <taxon>Schleiferiaceae</taxon>
        <taxon>Thermaurantimonas</taxon>
    </lineage>
</organism>
<dbReference type="Pfam" id="PF13439">
    <property type="entry name" value="Glyco_transf_4"/>
    <property type="match status" value="1"/>
</dbReference>
<evidence type="ECO:0000256" key="1">
    <source>
        <dbReference type="ARBA" id="ARBA00022679"/>
    </source>
</evidence>
<dbReference type="CDD" id="cd03809">
    <property type="entry name" value="GT4_MtfB-like"/>
    <property type="match status" value="1"/>
</dbReference>
<evidence type="ECO:0000313" key="4">
    <source>
        <dbReference type="EMBL" id="GCD78671.1"/>
    </source>
</evidence>
<dbReference type="Gene3D" id="3.40.50.2000">
    <property type="entry name" value="Glycogen Phosphorylase B"/>
    <property type="match status" value="2"/>
</dbReference>
<evidence type="ECO:0000313" key="5">
    <source>
        <dbReference type="Proteomes" id="UP000286715"/>
    </source>
</evidence>
<keyword evidence="5" id="KW-1185">Reference proteome</keyword>
<dbReference type="SUPFAM" id="SSF53756">
    <property type="entry name" value="UDP-Glycosyltransferase/glycogen phosphorylase"/>
    <property type="match status" value="1"/>
</dbReference>
<proteinExistence type="predicted"/>
<dbReference type="Proteomes" id="UP000286715">
    <property type="component" value="Unassembled WGS sequence"/>
</dbReference>
<sequence length="366" mass="41668">MILAFDAKRAYQNATGLGSYARNHLFMVAALDEVSQILALTPKVNILDQRLNNPKIQILQPEHVWQLIPALWRRTRLGRIAEQYKAQIFHGLSAELPEDIGLFSGKKVVTVHDVLFKTRPWEYSAFDRRMHDYKLQKALEAADKVVCISHQTLNELSNAYQINQAKCEVIYQPVHPDFYKAETFKELINPPFKKFILSVGTVEPRKNTLALLQAIELLNLPIVLIGRIKKSYSKNVLPIIERLIKKQLLYRATPKDSKELAAWYHHAHIVVYPSVAEGFGLPPLEAAAAGRVCITGPSPCLTEASGLPELQTSGNSDDLANTIQSLWNKPQYLEHLEQKARKHADHLRIENIKDIWRSFYVSLIQN</sequence>
<reference evidence="4 5" key="1">
    <citation type="submission" date="2018-11" db="EMBL/GenBank/DDBJ databases">
        <title>Schleiferia aggregans sp. nov., a moderately thermophilic heterotrophic bacterium isolated from microbial mats at a terrestrial hot spring.</title>
        <authorList>
            <person name="Iino T."/>
            <person name="Ohkuma M."/>
            <person name="Haruta S."/>
        </authorList>
    </citation>
    <scope>NUCLEOTIDE SEQUENCE [LARGE SCALE GENOMIC DNA]</scope>
    <source>
        <strain evidence="4 5">LA</strain>
    </source>
</reference>
<dbReference type="InterPro" id="IPR028098">
    <property type="entry name" value="Glyco_trans_4-like_N"/>
</dbReference>
<evidence type="ECO:0000259" key="2">
    <source>
        <dbReference type="Pfam" id="PF00534"/>
    </source>
</evidence>
<dbReference type="OrthoDB" id="9801609at2"/>
<dbReference type="AlphaFoldDB" id="A0A401XNS7"/>
<gene>
    <name evidence="4" type="ORF">JCM31826_21530</name>
</gene>
<dbReference type="GO" id="GO:0016757">
    <property type="term" value="F:glycosyltransferase activity"/>
    <property type="evidence" value="ECO:0007669"/>
    <property type="project" value="InterPro"/>
</dbReference>
<evidence type="ECO:0000259" key="3">
    <source>
        <dbReference type="Pfam" id="PF13439"/>
    </source>
</evidence>
<dbReference type="PANTHER" id="PTHR46401:SF2">
    <property type="entry name" value="GLYCOSYLTRANSFERASE WBBK-RELATED"/>
    <property type="match status" value="1"/>
</dbReference>
<keyword evidence="1 4" id="KW-0808">Transferase</keyword>
<dbReference type="RefSeq" id="WP_124398724.1">
    <property type="nucleotide sequence ID" value="NZ_BHZE01000031.1"/>
</dbReference>
<protein>
    <submittedName>
        <fullName evidence="4">Glycosyl transferase family 1</fullName>
    </submittedName>
</protein>
<accession>A0A401XNS7</accession>